<reference evidence="2" key="1">
    <citation type="submission" date="2023-07" db="EMBL/GenBank/DDBJ databases">
        <title>draft genome sequence of fig (Ficus carica).</title>
        <authorList>
            <person name="Takahashi T."/>
            <person name="Nishimura K."/>
        </authorList>
    </citation>
    <scope>NUCLEOTIDE SEQUENCE</scope>
</reference>
<comment type="caution">
    <text evidence="2">The sequence shown here is derived from an EMBL/GenBank/DDBJ whole genome shotgun (WGS) entry which is preliminary data.</text>
</comment>
<dbReference type="Proteomes" id="UP001187192">
    <property type="component" value="Unassembled WGS sequence"/>
</dbReference>
<dbReference type="EMBL" id="BTGU01000049">
    <property type="protein sequence ID" value="GMN54114.1"/>
    <property type="molecule type" value="Genomic_DNA"/>
</dbReference>
<gene>
    <name evidence="2" type="ORF">TIFTF001_023235</name>
</gene>
<feature type="region of interest" description="Disordered" evidence="1">
    <location>
        <begin position="285"/>
        <end position="309"/>
    </location>
</feature>
<name>A0AA88DK53_FICCA</name>
<feature type="compositionally biased region" description="Basic and acidic residues" evidence="1">
    <location>
        <begin position="105"/>
        <end position="120"/>
    </location>
</feature>
<organism evidence="2 3">
    <name type="scientific">Ficus carica</name>
    <name type="common">Common fig</name>
    <dbReference type="NCBI Taxonomy" id="3494"/>
    <lineage>
        <taxon>Eukaryota</taxon>
        <taxon>Viridiplantae</taxon>
        <taxon>Streptophyta</taxon>
        <taxon>Embryophyta</taxon>
        <taxon>Tracheophyta</taxon>
        <taxon>Spermatophyta</taxon>
        <taxon>Magnoliopsida</taxon>
        <taxon>eudicotyledons</taxon>
        <taxon>Gunneridae</taxon>
        <taxon>Pentapetalae</taxon>
        <taxon>rosids</taxon>
        <taxon>fabids</taxon>
        <taxon>Rosales</taxon>
        <taxon>Moraceae</taxon>
        <taxon>Ficeae</taxon>
        <taxon>Ficus</taxon>
    </lineage>
</organism>
<proteinExistence type="predicted"/>
<accession>A0AA88DK53</accession>
<evidence type="ECO:0000313" key="3">
    <source>
        <dbReference type="Proteomes" id="UP001187192"/>
    </source>
</evidence>
<dbReference type="AlphaFoldDB" id="A0AA88DK53"/>
<feature type="region of interest" description="Disordered" evidence="1">
    <location>
        <begin position="83"/>
        <end position="123"/>
    </location>
</feature>
<evidence type="ECO:0000256" key="1">
    <source>
        <dbReference type="SAM" id="MobiDB-lite"/>
    </source>
</evidence>
<feature type="compositionally biased region" description="Basic and acidic residues" evidence="1">
    <location>
        <begin position="299"/>
        <end position="309"/>
    </location>
</feature>
<protein>
    <submittedName>
        <fullName evidence="2">Uncharacterized protein</fullName>
    </submittedName>
</protein>
<keyword evidence="3" id="KW-1185">Reference proteome</keyword>
<sequence>MNTPLMDRNPSTFGLNLGRWFLLLPSQSLTLIRSFESTRFLLLQQRKLLITPANLRESGLLVTLPPPSRQIIPPASAMIFTFPGEEKEGRKKKKTVESSSQGADPRGKGFVEGSQKDARSKGSMRCLSNEEAVVEEPQQAYYCQEVGAAVEDHLRVPPAPSVSLMLLGSRILYPNFIIPHIPEPLELSIINYMETITLAQRDVEAESITKDLQDEDQVKQLEKGIESQKDEIHREAAASAIEAYLASAEFSRRRGEIVQEFLATEEFEFRVQEAVCLQKVQERAAGFDEGHRRPNHGQDPQEEKIHVQT</sequence>
<evidence type="ECO:0000313" key="2">
    <source>
        <dbReference type="EMBL" id="GMN54114.1"/>
    </source>
</evidence>